<keyword evidence="4 7" id="KW-0472">Membrane</keyword>
<evidence type="ECO:0000256" key="1">
    <source>
        <dbReference type="ARBA" id="ARBA00004141"/>
    </source>
</evidence>
<feature type="transmembrane region" description="Helical" evidence="7">
    <location>
        <begin position="31"/>
        <end position="56"/>
    </location>
</feature>
<evidence type="ECO:0000313" key="9">
    <source>
        <dbReference type="EMBL" id="KAH7253446.1"/>
    </source>
</evidence>
<evidence type="ECO:0000256" key="5">
    <source>
        <dbReference type="ARBA" id="ARBA00038359"/>
    </source>
</evidence>
<feature type="transmembrane region" description="Helical" evidence="7">
    <location>
        <begin position="215"/>
        <end position="236"/>
    </location>
</feature>
<dbReference type="Proteomes" id="UP000736672">
    <property type="component" value="Unassembled WGS sequence"/>
</dbReference>
<evidence type="ECO:0000256" key="7">
    <source>
        <dbReference type="SAM" id="Phobius"/>
    </source>
</evidence>
<dbReference type="AlphaFoldDB" id="A0A9P9HA31"/>
<evidence type="ECO:0000256" key="3">
    <source>
        <dbReference type="ARBA" id="ARBA00022989"/>
    </source>
</evidence>
<feature type="transmembrane region" description="Helical" evidence="7">
    <location>
        <begin position="101"/>
        <end position="122"/>
    </location>
</feature>
<feature type="transmembrane region" description="Helical" evidence="7">
    <location>
        <begin position="151"/>
        <end position="171"/>
    </location>
</feature>
<evidence type="ECO:0000256" key="6">
    <source>
        <dbReference type="SAM" id="MobiDB-lite"/>
    </source>
</evidence>
<dbReference type="InterPro" id="IPR052337">
    <property type="entry name" value="SAT4-like"/>
</dbReference>
<keyword evidence="10" id="KW-1185">Reference proteome</keyword>
<keyword evidence="2 7" id="KW-0812">Transmembrane</keyword>
<dbReference type="InterPro" id="IPR049326">
    <property type="entry name" value="Rhodopsin_dom_fungi"/>
</dbReference>
<sequence length="331" mass="37689">YSLIGLAAVIIGARIYLRLKIQRHRLLASDYFMIAAWCSAVLCASVNVVMKVNGALEPQRTYDFTTLDKDPKVIEYLFKVSSLLTTYFQIFPIFMAKRRALLWATTVYCLLAYITTLGLQLFSCLPLERHWVITRPIEECDPKWLPMIFQIAWGLHFFGSLQLFLLPFSIFHDLKMNRRTKNGVYGVFLIGLIDLIFSLTRFLNVQLGDRNGFRSITMIELWSALDAYIGLIVACLPSLRPLLRRNGGSTNKYSGESSGRIPRPVRTDDSEFHEIHDIESMHSRGAICTTEVSQHKHDSQAVEPHGSSTNDRARNRSEIELLGLSGQPTDR</sequence>
<dbReference type="PANTHER" id="PTHR33048">
    <property type="entry name" value="PTH11-LIKE INTEGRAL MEMBRANE PROTEIN (AFU_ORTHOLOGUE AFUA_5G11245)"/>
    <property type="match status" value="1"/>
</dbReference>
<feature type="region of interest" description="Disordered" evidence="6">
    <location>
        <begin position="292"/>
        <end position="331"/>
    </location>
</feature>
<feature type="transmembrane region" description="Helical" evidence="7">
    <location>
        <begin position="183"/>
        <end position="203"/>
    </location>
</feature>
<dbReference type="Pfam" id="PF20684">
    <property type="entry name" value="Fung_rhodopsin"/>
    <property type="match status" value="1"/>
</dbReference>
<evidence type="ECO:0000259" key="8">
    <source>
        <dbReference type="Pfam" id="PF20684"/>
    </source>
</evidence>
<comment type="subcellular location">
    <subcellularLocation>
        <location evidence="1">Membrane</location>
        <topology evidence="1">Multi-pass membrane protein</topology>
    </subcellularLocation>
</comment>
<accession>A0A9P9HA31</accession>
<gene>
    <name evidence="9" type="ORF">B0J15DRAFT_398640</name>
</gene>
<evidence type="ECO:0000256" key="2">
    <source>
        <dbReference type="ARBA" id="ARBA00022692"/>
    </source>
</evidence>
<protein>
    <recommendedName>
        <fullName evidence="8">Rhodopsin domain-containing protein</fullName>
    </recommendedName>
</protein>
<dbReference type="GO" id="GO:0016020">
    <property type="term" value="C:membrane"/>
    <property type="evidence" value="ECO:0007669"/>
    <property type="project" value="UniProtKB-SubCell"/>
</dbReference>
<feature type="non-terminal residue" evidence="9">
    <location>
        <position position="1"/>
    </location>
</feature>
<proteinExistence type="inferred from homology"/>
<feature type="domain" description="Rhodopsin" evidence="8">
    <location>
        <begin position="13"/>
        <end position="245"/>
    </location>
</feature>
<organism evidence="9 10">
    <name type="scientific">Fusarium solani</name>
    <name type="common">Filamentous fungus</name>
    <dbReference type="NCBI Taxonomy" id="169388"/>
    <lineage>
        <taxon>Eukaryota</taxon>
        <taxon>Fungi</taxon>
        <taxon>Dikarya</taxon>
        <taxon>Ascomycota</taxon>
        <taxon>Pezizomycotina</taxon>
        <taxon>Sordariomycetes</taxon>
        <taxon>Hypocreomycetidae</taxon>
        <taxon>Hypocreales</taxon>
        <taxon>Nectriaceae</taxon>
        <taxon>Fusarium</taxon>
        <taxon>Fusarium solani species complex</taxon>
    </lineage>
</organism>
<dbReference type="EMBL" id="JAGTJS010000011">
    <property type="protein sequence ID" value="KAH7253446.1"/>
    <property type="molecule type" value="Genomic_DNA"/>
</dbReference>
<evidence type="ECO:0000313" key="10">
    <source>
        <dbReference type="Proteomes" id="UP000736672"/>
    </source>
</evidence>
<dbReference type="OrthoDB" id="5273647at2759"/>
<keyword evidence="3 7" id="KW-1133">Transmembrane helix</keyword>
<feature type="transmembrane region" description="Helical" evidence="7">
    <location>
        <begin position="76"/>
        <end position="94"/>
    </location>
</feature>
<reference evidence="9" key="1">
    <citation type="journal article" date="2021" name="Nat. Commun.">
        <title>Genetic determinants of endophytism in the Arabidopsis root mycobiome.</title>
        <authorList>
            <person name="Mesny F."/>
            <person name="Miyauchi S."/>
            <person name="Thiergart T."/>
            <person name="Pickel B."/>
            <person name="Atanasova L."/>
            <person name="Karlsson M."/>
            <person name="Huettel B."/>
            <person name="Barry K.W."/>
            <person name="Haridas S."/>
            <person name="Chen C."/>
            <person name="Bauer D."/>
            <person name="Andreopoulos W."/>
            <person name="Pangilinan J."/>
            <person name="LaButti K."/>
            <person name="Riley R."/>
            <person name="Lipzen A."/>
            <person name="Clum A."/>
            <person name="Drula E."/>
            <person name="Henrissat B."/>
            <person name="Kohler A."/>
            <person name="Grigoriev I.V."/>
            <person name="Martin F.M."/>
            <person name="Hacquard S."/>
        </authorList>
    </citation>
    <scope>NUCLEOTIDE SEQUENCE</scope>
    <source>
        <strain evidence="9">FSSC 5 MPI-SDFR-AT-0091</strain>
    </source>
</reference>
<name>A0A9P9HA31_FUSSL</name>
<comment type="caution">
    <text evidence="9">The sequence shown here is derived from an EMBL/GenBank/DDBJ whole genome shotgun (WGS) entry which is preliminary data.</text>
</comment>
<comment type="similarity">
    <text evidence="5">Belongs to the SAT4 family.</text>
</comment>
<evidence type="ECO:0000256" key="4">
    <source>
        <dbReference type="ARBA" id="ARBA00023136"/>
    </source>
</evidence>
<dbReference type="PANTHER" id="PTHR33048:SF92">
    <property type="entry name" value="INTEGRAL MEMBRANE PROTEIN"/>
    <property type="match status" value="1"/>
</dbReference>